<keyword evidence="4" id="KW-1185">Reference proteome</keyword>
<feature type="compositionally biased region" description="Basic and acidic residues" evidence="1">
    <location>
        <begin position="58"/>
        <end position="68"/>
    </location>
</feature>
<dbReference type="InterPro" id="IPR014807">
    <property type="entry name" value="Coa1"/>
</dbReference>
<dbReference type="GeneID" id="38778807"/>
<dbReference type="PANTHER" id="PTHR28523:SF1">
    <property type="entry name" value="CYTOCHROME C OXIDASE ASSEMBLY FACTOR 1"/>
    <property type="match status" value="1"/>
</dbReference>
<dbReference type="InParanoid" id="A0A401GI68"/>
<feature type="transmembrane region" description="Helical" evidence="2">
    <location>
        <begin position="78"/>
        <end position="100"/>
    </location>
</feature>
<dbReference type="GO" id="GO:0033617">
    <property type="term" value="P:mitochondrial respiratory chain complex IV assembly"/>
    <property type="evidence" value="ECO:0007669"/>
    <property type="project" value="InterPro"/>
</dbReference>
<reference evidence="3 4" key="1">
    <citation type="journal article" date="2018" name="Sci. Rep.">
        <title>Genome sequence of the cauliflower mushroom Sparassis crispa (Hanabiratake) and its association with beneficial usage.</title>
        <authorList>
            <person name="Kiyama R."/>
            <person name="Furutani Y."/>
            <person name="Kawaguchi K."/>
            <person name="Nakanishi T."/>
        </authorList>
    </citation>
    <scope>NUCLEOTIDE SEQUENCE [LARGE SCALE GENOMIC DNA]</scope>
</reference>
<evidence type="ECO:0000313" key="4">
    <source>
        <dbReference type="Proteomes" id="UP000287166"/>
    </source>
</evidence>
<accession>A0A401GI68</accession>
<evidence type="ECO:0000313" key="3">
    <source>
        <dbReference type="EMBL" id="GBE81890.1"/>
    </source>
</evidence>
<dbReference type="RefSeq" id="XP_027612803.1">
    <property type="nucleotide sequence ID" value="XM_027757002.1"/>
</dbReference>
<name>A0A401GI68_9APHY</name>
<dbReference type="AlphaFoldDB" id="A0A401GI68"/>
<keyword evidence="2" id="KW-1133">Transmembrane helix</keyword>
<keyword evidence="2" id="KW-0472">Membrane</keyword>
<evidence type="ECO:0008006" key="5">
    <source>
        <dbReference type="Google" id="ProtNLM"/>
    </source>
</evidence>
<dbReference type="PANTHER" id="PTHR28523">
    <property type="entry name" value="CYTOCHROME C OXIDASE ASSEMBLY FACTOR 1"/>
    <property type="match status" value="1"/>
</dbReference>
<evidence type="ECO:0000256" key="2">
    <source>
        <dbReference type="SAM" id="Phobius"/>
    </source>
</evidence>
<dbReference type="Pfam" id="PF08695">
    <property type="entry name" value="Coa1"/>
    <property type="match status" value="1"/>
</dbReference>
<comment type="caution">
    <text evidence="3">The sequence shown here is derived from an EMBL/GenBank/DDBJ whole genome shotgun (WGS) entry which is preliminary data.</text>
</comment>
<feature type="region of interest" description="Disordered" evidence="1">
    <location>
        <begin position="22"/>
        <end position="68"/>
    </location>
</feature>
<dbReference type="OrthoDB" id="2100652at2759"/>
<dbReference type="EMBL" id="BFAD01000004">
    <property type="protein sequence ID" value="GBE81890.1"/>
    <property type="molecule type" value="Genomic_DNA"/>
</dbReference>
<organism evidence="3 4">
    <name type="scientific">Sparassis crispa</name>
    <dbReference type="NCBI Taxonomy" id="139825"/>
    <lineage>
        <taxon>Eukaryota</taxon>
        <taxon>Fungi</taxon>
        <taxon>Dikarya</taxon>
        <taxon>Basidiomycota</taxon>
        <taxon>Agaricomycotina</taxon>
        <taxon>Agaricomycetes</taxon>
        <taxon>Polyporales</taxon>
        <taxon>Sparassidaceae</taxon>
        <taxon>Sparassis</taxon>
    </lineage>
</organism>
<proteinExistence type="predicted"/>
<sequence length="206" mass="22974">MSHTLVRRCPGALARPHICAQSPSPSLKWHRALTTSSEPPRPEHKDPPQVETFSSPSRPREYYARPHPRDLPPLQRKWPLLLAFGAVGVGAWATFFAYAANQERLSSSVVRQLMDTVRASPELRDVLGDAIRPEPIWWLNGDPWISGAIYLMQGNVDVSFRLKGHKGAGTLYFTSIRKAKGEPFTVLRFKVIADDGTVVNLPLAES</sequence>
<keyword evidence="2" id="KW-0812">Transmembrane</keyword>
<dbReference type="Proteomes" id="UP000287166">
    <property type="component" value="Unassembled WGS sequence"/>
</dbReference>
<evidence type="ECO:0000256" key="1">
    <source>
        <dbReference type="SAM" id="MobiDB-lite"/>
    </source>
</evidence>
<dbReference type="InterPro" id="IPR042432">
    <property type="entry name" value="Coa1_fungi"/>
</dbReference>
<gene>
    <name evidence="3" type="ORF">SCP_0402640</name>
</gene>
<protein>
    <recommendedName>
        <fullName evidence="5">DUF1783-domain-containing protein</fullName>
    </recommendedName>
</protein>
<dbReference type="GO" id="GO:0005743">
    <property type="term" value="C:mitochondrial inner membrane"/>
    <property type="evidence" value="ECO:0007669"/>
    <property type="project" value="TreeGrafter"/>
</dbReference>